<feature type="domain" description="Phosphohydrolase-associated" evidence="2">
    <location>
        <begin position="2"/>
        <end position="90"/>
    </location>
</feature>
<dbReference type="Pfam" id="PF13286">
    <property type="entry name" value="HD_assoc"/>
    <property type="match status" value="1"/>
</dbReference>
<sequence>PDGTLAEIVALKGIAALYVMAPREHEPLYLAQRTILFDLVDVLLESGPVALEGPFAEDWRTASGDADRLRVVVDQVASLTDPSAQQWHARLCGMLSEVY</sequence>
<dbReference type="InterPro" id="IPR026875">
    <property type="entry name" value="PHydrolase_assoc_dom"/>
</dbReference>
<feature type="non-terminal residue" evidence="3">
    <location>
        <position position="1"/>
    </location>
</feature>
<accession>A0ABT5TZL4</accession>
<evidence type="ECO:0000259" key="2">
    <source>
        <dbReference type="Pfam" id="PF13286"/>
    </source>
</evidence>
<dbReference type="EMBL" id="JARACI010001095">
    <property type="protein sequence ID" value="MDD9207387.1"/>
    <property type="molecule type" value="Genomic_DNA"/>
</dbReference>
<dbReference type="Proteomes" id="UP001165561">
    <property type="component" value="Unassembled WGS sequence"/>
</dbReference>
<organism evidence="3 4">
    <name type="scientific">Georgenia halotolerans</name>
    <dbReference type="NCBI Taxonomy" id="3028317"/>
    <lineage>
        <taxon>Bacteria</taxon>
        <taxon>Bacillati</taxon>
        <taxon>Actinomycetota</taxon>
        <taxon>Actinomycetes</taxon>
        <taxon>Micrococcales</taxon>
        <taxon>Bogoriellaceae</taxon>
        <taxon>Georgenia</taxon>
    </lineage>
</organism>
<evidence type="ECO:0000256" key="1">
    <source>
        <dbReference type="ARBA" id="ARBA00022801"/>
    </source>
</evidence>
<reference evidence="3" key="1">
    <citation type="submission" date="2023-02" db="EMBL/GenBank/DDBJ databases">
        <title>Georgenia sp.10Sc9-8, isolated from a soil sample collected from the Taklamakan desert.</title>
        <authorList>
            <person name="Liu S."/>
        </authorList>
    </citation>
    <scope>NUCLEOTIDE SEQUENCE</scope>
    <source>
        <strain evidence="3">10Sc9-8</strain>
    </source>
</reference>
<name>A0ABT5TZL4_9MICO</name>
<comment type="caution">
    <text evidence="3">The sequence shown here is derived from an EMBL/GenBank/DDBJ whole genome shotgun (WGS) entry which is preliminary data.</text>
</comment>
<protein>
    <submittedName>
        <fullName evidence="3">Deoxyguanosinetriphosphate triphosphohydrolase</fullName>
    </submittedName>
</protein>
<keyword evidence="1" id="KW-0378">Hydrolase</keyword>
<keyword evidence="4" id="KW-1185">Reference proteome</keyword>
<evidence type="ECO:0000313" key="4">
    <source>
        <dbReference type="Proteomes" id="UP001165561"/>
    </source>
</evidence>
<proteinExistence type="predicted"/>
<evidence type="ECO:0000313" key="3">
    <source>
        <dbReference type="EMBL" id="MDD9207387.1"/>
    </source>
</evidence>
<gene>
    <name evidence="3" type="ORF">PU560_13055</name>
</gene>